<evidence type="ECO:0000313" key="1">
    <source>
        <dbReference type="EMBL" id="VUZ85927.1"/>
    </source>
</evidence>
<evidence type="ECO:0008006" key="3">
    <source>
        <dbReference type="Google" id="ProtNLM"/>
    </source>
</evidence>
<accession>A0A564ZM42</accession>
<gene>
    <name evidence="1" type="ORF">MELA_02314</name>
</gene>
<evidence type="ECO:0000313" key="2">
    <source>
        <dbReference type="Proteomes" id="UP000334340"/>
    </source>
</evidence>
<reference evidence="1 2" key="1">
    <citation type="submission" date="2019-07" db="EMBL/GenBank/DDBJ databases">
        <authorList>
            <person name="Cremers G."/>
        </authorList>
    </citation>
    <scope>NUCLEOTIDE SEQUENCE [LARGE SCALE GENOMIC DNA]</scope>
</reference>
<dbReference type="Proteomes" id="UP000334340">
    <property type="component" value="Unassembled WGS sequence"/>
</dbReference>
<name>A0A564ZM42_9BACT</name>
<sequence length="219" mass="24156">MERLNNAQLDWFPLIAVMVLLTSCAGAGPGVSRLHPLIRENEGIRRVVQVVATGTRQEIIAKGGYDVLTASGIHDANVRDGSIAEGRISAISKGGIWFYVPLGIDVTVGDIVEVEMGRQPEDGNPGRPNIATQVRHKSSEAKDHCIWNAPLRQETAGRVRFHRKGNLLLPAPPISREQCRNWNAEGKFTSGLYCDWMAQEGWVRRNSEWLKPASPTSEP</sequence>
<protein>
    <recommendedName>
        <fullName evidence="3">Lipoprotein</fullName>
    </recommendedName>
</protein>
<dbReference type="AlphaFoldDB" id="A0A564ZM42"/>
<keyword evidence="2" id="KW-1185">Reference proteome</keyword>
<organism evidence="1 2">
    <name type="scientific">Candidatus Methylomirabilis lanthanidiphila</name>
    <dbReference type="NCBI Taxonomy" id="2211376"/>
    <lineage>
        <taxon>Bacteria</taxon>
        <taxon>Candidatus Methylomirabilota</taxon>
        <taxon>Candidatus Methylomirabilia</taxon>
        <taxon>Candidatus Methylomirabilales</taxon>
        <taxon>Candidatus Methylomirabilaceae</taxon>
        <taxon>Candidatus Methylomirabilis</taxon>
    </lineage>
</organism>
<dbReference type="EMBL" id="CABIKM010000037">
    <property type="protein sequence ID" value="VUZ85927.1"/>
    <property type="molecule type" value="Genomic_DNA"/>
</dbReference>
<proteinExistence type="predicted"/>
<dbReference type="PROSITE" id="PS51257">
    <property type="entry name" value="PROKAR_LIPOPROTEIN"/>
    <property type="match status" value="1"/>
</dbReference>